<keyword evidence="2" id="KW-0732">Signal</keyword>
<gene>
    <name evidence="3" type="ORF">A3H09_01245</name>
</gene>
<evidence type="ECO:0000256" key="1">
    <source>
        <dbReference type="SAM" id="Phobius"/>
    </source>
</evidence>
<name>A0A1F5SWG2_9BACT</name>
<sequence length="132" mass="14214">MKKAFIHIIVSILLTALLIFPNFVLAASPASDNLKKVGSTGDAPYEDIDSDKKNDLASIVGVVIQAFLSLLGVLFLVYMLYGGYNWMVAQGDEDKVKKAKETIQRAIIGLIIIIAAYAITYFVFGSLPGGGD</sequence>
<comment type="caution">
    <text evidence="3">The sequence shown here is derived from an EMBL/GenBank/DDBJ whole genome shotgun (WGS) entry which is preliminary data.</text>
</comment>
<feature type="transmembrane region" description="Helical" evidence="1">
    <location>
        <begin position="102"/>
        <end position="124"/>
    </location>
</feature>
<feature type="chain" id="PRO_5009521306" evidence="2">
    <location>
        <begin position="27"/>
        <end position="132"/>
    </location>
</feature>
<dbReference type="AlphaFoldDB" id="A0A1F5SWG2"/>
<feature type="signal peptide" evidence="2">
    <location>
        <begin position="1"/>
        <end position="26"/>
    </location>
</feature>
<accession>A0A1F5SWG2</accession>
<dbReference type="EMBL" id="MFFY01000034">
    <property type="protein sequence ID" value="OGF31067.1"/>
    <property type="molecule type" value="Genomic_DNA"/>
</dbReference>
<feature type="transmembrane region" description="Helical" evidence="1">
    <location>
        <begin position="56"/>
        <end position="81"/>
    </location>
</feature>
<organism evidence="3 4">
    <name type="scientific">Candidatus Falkowbacteria bacterium RIFCSPLOWO2_12_FULL_45_13</name>
    <dbReference type="NCBI Taxonomy" id="1797991"/>
    <lineage>
        <taxon>Bacteria</taxon>
        <taxon>Candidatus Falkowiibacteriota</taxon>
    </lineage>
</organism>
<keyword evidence="1" id="KW-0472">Membrane</keyword>
<evidence type="ECO:0000313" key="4">
    <source>
        <dbReference type="Proteomes" id="UP000176915"/>
    </source>
</evidence>
<proteinExistence type="predicted"/>
<evidence type="ECO:0000256" key="2">
    <source>
        <dbReference type="SAM" id="SignalP"/>
    </source>
</evidence>
<reference evidence="3 4" key="1">
    <citation type="journal article" date="2016" name="Nat. Commun.">
        <title>Thousands of microbial genomes shed light on interconnected biogeochemical processes in an aquifer system.</title>
        <authorList>
            <person name="Anantharaman K."/>
            <person name="Brown C.T."/>
            <person name="Hug L.A."/>
            <person name="Sharon I."/>
            <person name="Castelle C.J."/>
            <person name="Probst A.J."/>
            <person name="Thomas B.C."/>
            <person name="Singh A."/>
            <person name="Wilkins M.J."/>
            <person name="Karaoz U."/>
            <person name="Brodie E.L."/>
            <person name="Williams K.H."/>
            <person name="Hubbard S.S."/>
            <person name="Banfield J.F."/>
        </authorList>
    </citation>
    <scope>NUCLEOTIDE SEQUENCE [LARGE SCALE GENOMIC DNA]</scope>
</reference>
<protein>
    <submittedName>
        <fullName evidence="3">Uncharacterized protein</fullName>
    </submittedName>
</protein>
<keyword evidence="1" id="KW-0812">Transmembrane</keyword>
<keyword evidence="1" id="KW-1133">Transmembrane helix</keyword>
<dbReference type="Pfam" id="PF18895">
    <property type="entry name" value="T4SS_pilin"/>
    <property type="match status" value="1"/>
</dbReference>
<dbReference type="InterPro" id="IPR043993">
    <property type="entry name" value="T4SS_pilin"/>
</dbReference>
<evidence type="ECO:0000313" key="3">
    <source>
        <dbReference type="EMBL" id="OGF31067.1"/>
    </source>
</evidence>
<dbReference type="Proteomes" id="UP000176915">
    <property type="component" value="Unassembled WGS sequence"/>
</dbReference>